<evidence type="ECO:0000256" key="1">
    <source>
        <dbReference type="SAM" id="MobiDB-lite"/>
    </source>
</evidence>
<feature type="region of interest" description="Disordered" evidence="1">
    <location>
        <begin position="180"/>
        <end position="224"/>
    </location>
</feature>
<reference evidence="2" key="1">
    <citation type="submission" date="2023-11" db="EMBL/GenBank/DDBJ databases">
        <authorList>
            <person name="Alioto T."/>
            <person name="Alioto T."/>
            <person name="Gomez Garrido J."/>
        </authorList>
    </citation>
    <scope>NUCLEOTIDE SEQUENCE</scope>
</reference>
<feature type="region of interest" description="Disordered" evidence="1">
    <location>
        <begin position="1"/>
        <end position="36"/>
    </location>
</feature>
<name>A0AAI8Z6E5_9PEZI</name>
<accession>A0AAI8Z6E5</accession>
<sequence>MARFAMSETEQPSDRLLRSQGPAAYHKPDGLEQGQSRLQRAIEQRKKTLSQQNLTSTQESLTNLSLQETDDLQSALFQSAKSRTKRTATSGKSQLQRSHDHPKRNIQRGQEEVLRRRMAGLRLQDTPSPQRPIAFPTEIVEQLKAYDALELARVKKKKTSGGVGKLHLKVNAAKVMKRGSGRRKGILNETRSLPDQDRMREDEDGSGRATAGSKIPSAASKVKKQVRFAQVAVVKIIREVEKSPAEEL</sequence>
<organism evidence="2 3">
    <name type="scientific">Lecanosticta acicola</name>
    <dbReference type="NCBI Taxonomy" id="111012"/>
    <lineage>
        <taxon>Eukaryota</taxon>
        <taxon>Fungi</taxon>
        <taxon>Dikarya</taxon>
        <taxon>Ascomycota</taxon>
        <taxon>Pezizomycotina</taxon>
        <taxon>Dothideomycetes</taxon>
        <taxon>Dothideomycetidae</taxon>
        <taxon>Mycosphaerellales</taxon>
        <taxon>Mycosphaerellaceae</taxon>
        <taxon>Lecanosticta</taxon>
    </lineage>
</organism>
<gene>
    <name evidence="2" type="ORF">LECACI_7A008379</name>
</gene>
<dbReference type="Proteomes" id="UP001296104">
    <property type="component" value="Unassembled WGS sequence"/>
</dbReference>
<dbReference type="EMBL" id="CAVMBE010000081">
    <property type="protein sequence ID" value="CAK4033221.1"/>
    <property type="molecule type" value="Genomic_DNA"/>
</dbReference>
<feature type="region of interest" description="Disordered" evidence="1">
    <location>
        <begin position="78"/>
        <end position="111"/>
    </location>
</feature>
<feature type="compositionally biased region" description="Basic and acidic residues" evidence="1">
    <location>
        <begin position="192"/>
        <end position="201"/>
    </location>
</feature>
<dbReference type="AlphaFoldDB" id="A0AAI8Z6E5"/>
<keyword evidence="3" id="KW-1185">Reference proteome</keyword>
<evidence type="ECO:0000313" key="3">
    <source>
        <dbReference type="Proteomes" id="UP001296104"/>
    </source>
</evidence>
<evidence type="ECO:0000313" key="2">
    <source>
        <dbReference type="EMBL" id="CAK4033221.1"/>
    </source>
</evidence>
<protein>
    <recommendedName>
        <fullName evidence="4">Ribosome biogenesis protein SLX9</fullName>
    </recommendedName>
</protein>
<evidence type="ECO:0008006" key="4">
    <source>
        <dbReference type="Google" id="ProtNLM"/>
    </source>
</evidence>
<feature type="compositionally biased region" description="Polar residues" evidence="1">
    <location>
        <begin position="78"/>
        <end position="96"/>
    </location>
</feature>
<proteinExistence type="predicted"/>
<comment type="caution">
    <text evidence="2">The sequence shown here is derived from an EMBL/GenBank/DDBJ whole genome shotgun (WGS) entry which is preliminary data.</text>
</comment>